<proteinExistence type="inferred from homology"/>
<dbReference type="Gene3D" id="3.40.50.1220">
    <property type="entry name" value="TPP-binding domain"/>
    <property type="match status" value="1"/>
</dbReference>
<dbReference type="Gene3D" id="3.40.50.970">
    <property type="match status" value="2"/>
</dbReference>
<dbReference type="InterPro" id="IPR012001">
    <property type="entry name" value="Thiamin_PyroP_enz_TPP-bd_dom"/>
</dbReference>
<protein>
    <submittedName>
        <fullName evidence="7">Acetolactate synthase large subunit</fullName>
    </submittedName>
</protein>
<evidence type="ECO:0000256" key="3">
    <source>
        <dbReference type="RuleBase" id="RU362132"/>
    </source>
</evidence>
<dbReference type="SUPFAM" id="SSF52518">
    <property type="entry name" value="Thiamin diphosphate-binding fold (THDP-binding)"/>
    <property type="match status" value="2"/>
</dbReference>
<dbReference type="PANTHER" id="PTHR18968:SF129">
    <property type="entry name" value="ACETOLACTATE SYNTHASE"/>
    <property type="match status" value="1"/>
</dbReference>
<keyword evidence="8" id="KW-1185">Reference proteome</keyword>
<dbReference type="InterPro" id="IPR029035">
    <property type="entry name" value="DHS-like_NAD/FAD-binding_dom"/>
</dbReference>
<sequence>MNIAEEMVQSLEEKGVRYLFGVPGEENIDFLEAVRNSSIQFILTRHEQTAAMMAAMVGRLTGIPGVCLSTLGPGAANLATGVATANADGLPLIAIAGQAETNRLHHPSHQMVDLPEFFRPITKWSTTIRHSSAPRETIEKAFNLAMSERPGAVFIELPEDLAVKEGDSVTGIASALGRVEAAEIDMKRAAEQINAAEMPLILAGAGTLRGKASREVAALSEKLCASVLETFMGKGAVSWRLDTHLAAAGTWGRDWADEAIDKADLVLAIGYDYIEYSPVRWNKERKQVVHINWQEAEVDAHYPVVASLIGDLSCNLARLTELVRERTALPAPFAELRRKIRQEWEEAGQDTAFPLKPSKILYDLRAAMNDDDLVVCDVGAHKVWLGRMFPVFAPDTCFISNGLATMGVALPGAIAAKLVKPERRVVAVCGDGGFLMNVQELETAARLKLPLVILLWRDGGYGLIEWKQLEKFRHSHHVTFGNPDFVHLARSFGIEGCRVEKGEELRPLLEKALHAEGPVLIDCPVDYRENLKLEEKIRFGCGDETR</sequence>
<dbReference type="OrthoDB" id="4494979at2"/>
<dbReference type="FunFam" id="3.40.50.970:FF:000007">
    <property type="entry name" value="Acetolactate synthase"/>
    <property type="match status" value="1"/>
</dbReference>
<dbReference type="GO" id="GO:0003984">
    <property type="term" value="F:acetolactate synthase activity"/>
    <property type="evidence" value="ECO:0007669"/>
    <property type="project" value="TreeGrafter"/>
</dbReference>
<evidence type="ECO:0000256" key="2">
    <source>
        <dbReference type="ARBA" id="ARBA00023052"/>
    </source>
</evidence>
<dbReference type="InterPro" id="IPR011766">
    <property type="entry name" value="TPP_enzyme_TPP-bd"/>
</dbReference>
<feature type="domain" description="Thiamine pyrophosphate enzyme N-terminal TPP-binding" evidence="6">
    <location>
        <begin position="1"/>
        <end position="113"/>
    </location>
</feature>
<dbReference type="GO" id="GO:0005948">
    <property type="term" value="C:acetolactate synthase complex"/>
    <property type="evidence" value="ECO:0007669"/>
    <property type="project" value="TreeGrafter"/>
</dbReference>
<dbReference type="InterPro" id="IPR012000">
    <property type="entry name" value="Thiamin_PyroP_enz_cen_dom"/>
</dbReference>
<evidence type="ECO:0000256" key="1">
    <source>
        <dbReference type="ARBA" id="ARBA00007812"/>
    </source>
</evidence>
<dbReference type="PANTHER" id="PTHR18968">
    <property type="entry name" value="THIAMINE PYROPHOSPHATE ENZYMES"/>
    <property type="match status" value="1"/>
</dbReference>
<evidence type="ECO:0000259" key="6">
    <source>
        <dbReference type="Pfam" id="PF02776"/>
    </source>
</evidence>
<dbReference type="EMBL" id="JACEIP010000003">
    <property type="protein sequence ID" value="MBA4541802.1"/>
    <property type="molecule type" value="Genomic_DNA"/>
</dbReference>
<dbReference type="Pfam" id="PF02776">
    <property type="entry name" value="TPP_enzyme_N"/>
    <property type="match status" value="1"/>
</dbReference>
<dbReference type="RefSeq" id="WP_033100369.1">
    <property type="nucleotide sequence ID" value="NZ_JACEIP010000003.1"/>
</dbReference>
<keyword evidence="2 3" id="KW-0786">Thiamine pyrophosphate</keyword>
<dbReference type="InterPro" id="IPR029061">
    <property type="entry name" value="THDP-binding"/>
</dbReference>
<dbReference type="GO" id="GO:0009099">
    <property type="term" value="P:L-valine biosynthetic process"/>
    <property type="evidence" value="ECO:0007669"/>
    <property type="project" value="TreeGrafter"/>
</dbReference>
<comment type="caution">
    <text evidence="7">The sequence shown here is derived from an EMBL/GenBank/DDBJ whole genome shotgun (WGS) entry which is preliminary data.</text>
</comment>
<feature type="domain" description="Thiamine pyrophosphate enzyme central" evidence="4">
    <location>
        <begin position="187"/>
        <end position="316"/>
    </location>
</feature>
<dbReference type="Pfam" id="PF02775">
    <property type="entry name" value="TPP_enzyme_C"/>
    <property type="match status" value="1"/>
</dbReference>
<evidence type="ECO:0000313" key="8">
    <source>
        <dbReference type="Proteomes" id="UP000530514"/>
    </source>
</evidence>
<dbReference type="PROSITE" id="PS00187">
    <property type="entry name" value="TPP_ENZYMES"/>
    <property type="match status" value="1"/>
</dbReference>
<evidence type="ECO:0000259" key="4">
    <source>
        <dbReference type="Pfam" id="PF00205"/>
    </source>
</evidence>
<feature type="domain" description="Thiamine pyrophosphate enzyme TPP-binding" evidence="5">
    <location>
        <begin position="377"/>
        <end position="523"/>
    </location>
</feature>
<name>A0A7W1X823_9BACL</name>
<dbReference type="CDD" id="cd02010">
    <property type="entry name" value="TPP_ALS"/>
    <property type="match status" value="1"/>
</dbReference>
<dbReference type="InterPro" id="IPR045229">
    <property type="entry name" value="TPP_enz"/>
</dbReference>
<reference evidence="7 8" key="1">
    <citation type="submission" date="2020-07" db="EMBL/GenBank/DDBJ databases">
        <authorList>
            <person name="Feng H."/>
        </authorList>
    </citation>
    <scope>NUCLEOTIDE SEQUENCE [LARGE SCALE GENOMIC DNA]</scope>
    <source>
        <strain evidence="8">s-11</strain>
    </source>
</reference>
<dbReference type="AlphaFoldDB" id="A0A7W1X823"/>
<gene>
    <name evidence="7" type="ORF">H1164_02650</name>
</gene>
<dbReference type="Pfam" id="PF00205">
    <property type="entry name" value="TPP_enzyme_M"/>
    <property type="match status" value="1"/>
</dbReference>
<dbReference type="CDD" id="cd07035">
    <property type="entry name" value="TPP_PYR_POX_like"/>
    <property type="match status" value="1"/>
</dbReference>
<accession>A0A7W1X823</accession>
<dbReference type="GO" id="GO:0000287">
    <property type="term" value="F:magnesium ion binding"/>
    <property type="evidence" value="ECO:0007669"/>
    <property type="project" value="InterPro"/>
</dbReference>
<dbReference type="InterPro" id="IPR000399">
    <property type="entry name" value="TPP-bd_CS"/>
</dbReference>
<comment type="similarity">
    <text evidence="1 3">Belongs to the TPP enzyme family.</text>
</comment>
<organism evidence="7 8">
    <name type="scientific">Thermoactinomyces daqus</name>
    <dbReference type="NCBI Taxonomy" id="1329516"/>
    <lineage>
        <taxon>Bacteria</taxon>
        <taxon>Bacillati</taxon>
        <taxon>Bacillota</taxon>
        <taxon>Bacilli</taxon>
        <taxon>Bacillales</taxon>
        <taxon>Thermoactinomycetaceae</taxon>
        <taxon>Thermoactinomyces</taxon>
    </lineage>
</organism>
<dbReference type="GO" id="GO:0050660">
    <property type="term" value="F:flavin adenine dinucleotide binding"/>
    <property type="evidence" value="ECO:0007669"/>
    <property type="project" value="TreeGrafter"/>
</dbReference>
<evidence type="ECO:0000259" key="5">
    <source>
        <dbReference type="Pfam" id="PF02775"/>
    </source>
</evidence>
<evidence type="ECO:0000313" key="7">
    <source>
        <dbReference type="EMBL" id="MBA4541802.1"/>
    </source>
</evidence>
<dbReference type="NCBIfam" id="NF006187">
    <property type="entry name" value="PRK08322.1"/>
    <property type="match status" value="1"/>
</dbReference>
<dbReference type="GO" id="GO:0009097">
    <property type="term" value="P:isoleucine biosynthetic process"/>
    <property type="evidence" value="ECO:0007669"/>
    <property type="project" value="TreeGrafter"/>
</dbReference>
<dbReference type="GO" id="GO:0030976">
    <property type="term" value="F:thiamine pyrophosphate binding"/>
    <property type="evidence" value="ECO:0007669"/>
    <property type="project" value="InterPro"/>
</dbReference>
<dbReference type="Proteomes" id="UP000530514">
    <property type="component" value="Unassembled WGS sequence"/>
</dbReference>
<dbReference type="SUPFAM" id="SSF52467">
    <property type="entry name" value="DHS-like NAD/FAD-binding domain"/>
    <property type="match status" value="1"/>
</dbReference>